<evidence type="ECO:0000313" key="1">
    <source>
        <dbReference type="EMBL" id="KFK41608.1"/>
    </source>
</evidence>
<dbReference type="PANTHER" id="PTHR34666">
    <property type="entry name" value="EXPRESSED PROTEIN"/>
    <property type="match status" value="1"/>
</dbReference>
<dbReference type="Gramene" id="KFK41608">
    <property type="protein sequence ID" value="KFK41608"/>
    <property type="gene ID" value="AALP_AA2G150400"/>
</dbReference>
<dbReference type="OMA" id="VEVGCGM"/>
<dbReference type="AlphaFoldDB" id="A0A087HHK6"/>
<keyword evidence="2" id="KW-1185">Reference proteome</keyword>
<dbReference type="Proteomes" id="UP000029120">
    <property type="component" value="Chromosome 2"/>
</dbReference>
<gene>
    <name evidence="1" type="ordered locus">AALP_Aa2g150400</name>
</gene>
<accession>A0A087HHK6</accession>
<dbReference type="EMBL" id="CM002870">
    <property type="protein sequence ID" value="KFK41608.1"/>
    <property type="molecule type" value="Genomic_DNA"/>
</dbReference>
<protein>
    <submittedName>
        <fullName evidence="1">Uncharacterized protein</fullName>
    </submittedName>
</protein>
<dbReference type="OrthoDB" id="1917400at2759"/>
<organism evidence="1 2">
    <name type="scientific">Arabis alpina</name>
    <name type="common">Alpine rock-cress</name>
    <dbReference type="NCBI Taxonomy" id="50452"/>
    <lineage>
        <taxon>Eukaryota</taxon>
        <taxon>Viridiplantae</taxon>
        <taxon>Streptophyta</taxon>
        <taxon>Embryophyta</taxon>
        <taxon>Tracheophyta</taxon>
        <taxon>Spermatophyta</taxon>
        <taxon>Magnoliopsida</taxon>
        <taxon>eudicotyledons</taxon>
        <taxon>Gunneridae</taxon>
        <taxon>Pentapetalae</taxon>
        <taxon>rosids</taxon>
        <taxon>malvids</taxon>
        <taxon>Brassicales</taxon>
        <taxon>Brassicaceae</taxon>
        <taxon>Arabideae</taxon>
        <taxon>Arabis</taxon>
    </lineage>
</organism>
<dbReference type="PANTHER" id="PTHR34666:SF7">
    <property type="match status" value="1"/>
</dbReference>
<sequence>MAMSSVSSEEFSFPSLISYDSSHHSVLDSPPLWKHSPENHHRSFKSSRLLIGNDQSQTKSFSYVETRSLCKTEEKMDMLWEDLNEEVTTRSQSLRIDPTGEKNTFVFSDDSSTVEVGCGMKLKPPKKKKKRKNPNVLMLMRVLKKILVLRSVSQRSPAKTHPRW</sequence>
<evidence type="ECO:0000313" key="2">
    <source>
        <dbReference type="Proteomes" id="UP000029120"/>
    </source>
</evidence>
<reference evidence="2" key="1">
    <citation type="journal article" date="2015" name="Nat. Plants">
        <title>Genome expansion of Arabis alpina linked with retrotransposition and reduced symmetric DNA methylation.</title>
        <authorList>
            <person name="Willing E.M."/>
            <person name="Rawat V."/>
            <person name="Mandakova T."/>
            <person name="Maumus F."/>
            <person name="James G.V."/>
            <person name="Nordstroem K.J."/>
            <person name="Becker C."/>
            <person name="Warthmann N."/>
            <person name="Chica C."/>
            <person name="Szarzynska B."/>
            <person name="Zytnicki M."/>
            <person name="Albani M.C."/>
            <person name="Kiefer C."/>
            <person name="Bergonzi S."/>
            <person name="Castaings L."/>
            <person name="Mateos J.L."/>
            <person name="Berns M.C."/>
            <person name="Bujdoso N."/>
            <person name="Piofczyk T."/>
            <person name="de Lorenzo L."/>
            <person name="Barrero-Sicilia C."/>
            <person name="Mateos I."/>
            <person name="Piednoel M."/>
            <person name="Hagmann J."/>
            <person name="Chen-Min-Tao R."/>
            <person name="Iglesias-Fernandez R."/>
            <person name="Schuster S.C."/>
            <person name="Alonso-Blanco C."/>
            <person name="Roudier F."/>
            <person name="Carbonero P."/>
            <person name="Paz-Ares J."/>
            <person name="Davis S.J."/>
            <person name="Pecinka A."/>
            <person name="Quesneville H."/>
            <person name="Colot V."/>
            <person name="Lysak M.A."/>
            <person name="Weigel D."/>
            <person name="Coupland G."/>
            <person name="Schneeberger K."/>
        </authorList>
    </citation>
    <scope>NUCLEOTIDE SEQUENCE [LARGE SCALE GENOMIC DNA]</scope>
    <source>
        <strain evidence="2">cv. Pajares</strain>
    </source>
</reference>
<name>A0A087HHK6_ARAAL</name>
<proteinExistence type="predicted"/>